<dbReference type="GO" id="GO:0016787">
    <property type="term" value="F:hydrolase activity"/>
    <property type="evidence" value="ECO:0007669"/>
    <property type="project" value="UniProtKB-KW"/>
</dbReference>
<dbReference type="SMART" id="SM00849">
    <property type="entry name" value="Lactamase_B"/>
    <property type="match status" value="2"/>
</dbReference>
<dbReference type="InterPro" id="IPR036866">
    <property type="entry name" value="RibonucZ/Hydroxyglut_hydro"/>
</dbReference>
<evidence type="ECO:0000313" key="3">
    <source>
        <dbReference type="Proteomes" id="UP000248326"/>
    </source>
</evidence>
<sequence>MNDSLSSSRVSSWTELVPGVLCRTDTCHVYAVVNGARAILVNVGDGSALSDLPPTVRHVDAVLLTHGARDVAEGAARAAELGIPVFAPEAGVRPVGDDLLDEYDPRAFLPKPTRHVETRPLRPYRSYTFGGVEAVVLPTPGAAPNALSFQVVSNGRHVIFCGDLVAERGQLPRLAPTQWTYTGGEGLAGSILSLLDLADRAPDVVLPAHGSPLSADDLRFTAERVWQLVKLRGHNPRLLELRERPYEELRPWLLVNRTSCANSTVLKAQSGRAVFIDFGYDFAFGQAIVTTRESRMPWLYTLPDLFEQHGVTAVEAVIPTHFHDDHVAGIPLLRDTFGSHLWAPENFADILAHPERHRLPCLWFEPMAPDRVFPLGQPFRWEEFTITLHEYPGHTRFAVAILVEAHGERLLFVGDQYGLDARFLNYTYANGLREHDFADSADLIERLAPDLVFGGHHAPVKPTREWLADLKGRGERLRDLHATLQPLPSRLLLHVTPIRPRFGEAVHVKVENATPDAFHGALIAGDASPSPILVPPHGTFETTFMPSAPLTKIEVRGAPGDPPLLSHVTLGVAHE</sequence>
<dbReference type="AlphaFoldDB" id="A0A318S8Y5"/>
<dbReference type="CDD" id="cd06262">
    <property type="entry name" value="metallo-hydrolase-like_MBL-fold"/>
    <property type="match status" value="1"/>
</dbReference>
<name>A0A318S8Y5_9DEIO</name>
<dbReference type="InterPro" id="IPR050662">
    <property type="entry name" value="Sec-metab_biosynth-thioest"/>
</dbReference>
<dbReference type="Pfam" id="PF12706">
    <property type="entry name" value="Lactamase_B_2"/>
    <property type="match status" value="1"/>
</dbReference>
<feature type="domain" description="Metallo-beta-lactamase" evidence="1">
    <location>
        <begin position="260"/>
        <end position="456"/>
    </location>
</feature>
<protein>
    <submittedName>
        <fullName evidence="2">Glyoxylase-like metal-dependent hydrolase (Beta-lactamase superfamily II)</fullName>
    </submittedName>
</protein>
<dbReference type="PANTHER" id="PTHR23131:SF0">
    <property type="entry name" value="ENDORIBONUCLEASE LACTB2"/>
    <property type="match status" value="1"/>
</dbReference>
<dbReference type="OrthoDB" id="9761531at2"/>
<comment type="caution">
    <text evidence="2">The sequence shown here is derived from an EMBL/GenBank/DDBJ whole genome shotgun (WGS) entry which is preliminary data.</text>
</comment>
<dbReference type="SUPFAM" id="SSF56281">
    <property type="entry name" value="Metallo-hydrolase/oxidoreductase"/>
    <property type="match status" value="2"/>
</dbReference>
<proteinExistence type="predicted"/>
<dbReference type="EMBL" id="QJSX01000005">
    <property type="protein sequence ID" value="PYE54595.1"/>
    <property type="molecule type" value="Genomic_DNA"/>
</dbReference>
<dbReference type="Pfam" id="PF00753">
    <property type="entry name" value="Lactamase_B"/>
    <property type="match status" value="1"/>
</dbReference>
<keyword evidence="2" id="KW-0378">Hydrolase</keyword>
<dbReference type="PANTHER" id="PTHR23131">
    <property type="entry name" value="ENDORIBONUCLEASE LACTB2"/>
    <property type="match status" value="1"/>
</dbReference>
<organism evidence="2 3">
    <name type="scientific">Deinococcus yavapaiensis KR-236</name>
    <dbReference type="NCBI Taxonomy" id="694435"/>
    <lineage>
        <taxon>Bacteria</taxon>
        <taxon>Thermotogati</taxon>
        <taxon>Deinococcota</taxon>
        <taxon>Deinococci</taxon>
        <taxon>Deinococcales</taxon>
        <taxon>Deinococcaceae</taxon>
        <taxon>Deinococcus</taxon>
    </lineage>
</organism>
<dbReference type="Proteomes" id="UP000248326">
    <property type="component" value="Unassembled WGS sequence"/>
</dbReference>
<keyword evidence="3" id="KW-1185">Reference proteome</keyword>
<dbReference type="RefSeq" id="WP_110886354.1">
    <property type="nucleotide sequence ID" value="NZ_QJSX01000005.1"/>
</dbReference>
<dbReference type="Gene3D" id="3.60.15.10">
    <property type="entry name" value="Ribonuclease Z/Hydroxyacylglutathione hydrolase-like"/>
    <property type="match status" value="2"/>
</dbReference>
<evidence type="ECO:0000313" key="2">
    <source>
        <dbReference type="EMBL" id="PYE54595.1"/>
    </source>
</evidence>
<evidence type="ECO:0000259" key="1">
    <source>
        <dbReference type="SMART" id="SM00849"/>
    </source>
</evidence>
<gene>
    <name evidence="2" type="ORF">DES52_105235</name>
</gene>
<dbReference type="InterPro" id="IPR001279">
    <property type="entry name" value="Metallo-B-lactamas"/>
</dbReference>
<accession>A0A318S8Y5</accession>
<feature type="domain" description="Metallo-beta-lactamase" evidence="1">
    <location>
        <begin position="26"/>
        <end position="209"/>
    </location>
</feature>
<reference evidence="2 3" key="1">
    <citation type="submission" date="2018-06" db="EMBL/GenBank/DDBJ databases">
        <title>Genomic Encyclopedia of Type Strains, Phase IV (KMG-IV): sequencing the most valuable type-strain genomes for metagenomic binning, comparative biology and taxonomic classification.</title>
        <authorList>
            <person name="Goeker M."/>
        </authorList>
    </citation>
    <scope>NUCLEOTIDE SEQUENCE [LARGE SCALE GENOMIC DNA]</scope>
    <source>
        <strain evidence="2 3">DSM 18048</strain>
    </source>
</reference>